<gene>
    <name evidence="1" type="primary">jg11614</name>
    <name evidence="1" type="ORF">PAEG_LOCUS20381</name>
</gene>
<proteinExistence type="predicted"/>
<sequence>MDTINWHARLHHYINYEVACGLRTSSKCVLPEITYGSETWSLTEGLRVTQRAVERAMLGVSLRDQIKNEEICRRNRVTDIAHRVAKLKWQWTGHIAQRTDRCRVPMCWNSDPAPVNAAWSIPTRCIKRVAGSR</sequence>
<dbReference type="EMBL" id="CAKXAJ010025825">
    <property type="protein sequence ID" value="CAH2244434.1"/>
    <property type="molecule type" value="Genomic_DNA"/>
</dbReference>
<evidence type="ECO:0000313" key="1">
    <source>
        <dbReference type="EMBL" id="CAH2244434.1"/>
    </source>
</evidence>
<reference evidence="1" key="1">
    <citation type="submission" date="2022-03" db="EMBL/GenBank/DDBJ databases">
        <authorList>
            <person name="Lindestad O."/>
        </authorList>
    </citation>
    <scope>NUCLEOTIDE SEQUENCE</scope>
</reference>
<name>A0A8S4S3L0_9NEOP</name>
<evidence type="ECO:0000313" key="2">
    <source>
        <dbReference type="Proteomes" id="UP000838756"/>
    </source>
</evidence>
<dbReference type="Proteomes" id="UP000838756">
    <property type="component" value="Unassembled WGS sequence"/>
</dbReference>
<protein>
    <submittedName>
        <fullName evidence="1">Jg11614 protein</fullName>
    </submittedName>
</protein>
<dbReference type="OrthoDB" id="7384832at2759"/>
<keyword evidence="2" id="KW-1185">Reference proteome</keyword>
<comment type="caution">
    <text evidence="1">The sequence shown here is derived from an EMBL/GenBank/DDBJ whole genome shotgun (WGS) entry which is preliminary data.</text>
</comment>
<organism evidence="1 2">
    <name type="scientific">Pararge aegeria aegeria</name>
    <dbReference type="NCBI Taxonomy" id="348720"/>
    <lineage>
        <taxon>Eukaryota</taxon>
        <taxon>Metazoa</taxon>
        <taxon>Ecdysozoa</taxon>
        <taxon>Arthropoda</taxon>
        <taxon>Hexapoda</taxon>
        <taxon>Insecta</taxon>
        <taxon>Pterygota</taxon>
        <taxon>Neoptera</taxon>
        <taxon>Endopterygota</taxon>
        <taxon>Lepidoptera</taxon>
        <taxon>Glossata</taxon>
        <taxon>Ditrysia</taxon>
        <taxon>Papilionoidea</taxon>
        <taxon>Nymphalidae</taxon>
        <taxon>Satyrinae</taxon>
        <taxon>Satyrini</taxon>
        <taxon>Parargina</taxon>
        <taxon>Pararge</taxon>
    </lineage>
</organism>
<accession>A0A8S4S3L0</accession>
<dbReference type="AlphaFoldDB" id="A0A8S4S3L0"/>